<dbReference type="PANTHER" id="PTHR34599">
    <property type="entry name" value="PEROXIDASE-RELATED"/>
    <property type="match status" value="1"/>
</dbReference>
<evidence type="ECO:0000256" key="1">
    <source>
        <dbReference type="SAM" id="SignalP"/>
    </source>
</evidence>
<keyword evidence="1" id="KW-0732">Signal</keyword>
<name>A0A7S1ZRM1_TRICV</name>
<feature type="domain" description="Vanadium-dependent haloperoxidase NapH1-like second helical-bundle" evidence="2">
    <location>
        <begin position="343"/>
        <end position="502"/>
    </location>
</feature>
<gene>
    <name evidence="3" type="ORF">OSIN01602_LOCUS13596</name>
</gene>
<dbReference type="InterPro" id="IPR036938">
    <property type="entry name" value="PAP2/HPO_sf"/>
</dbReference>
<protein>
    <recommendedName>
        <fullName evidence="2">Vanadium-dependent haloperoxidase NapH1-like second helical-bundle domain-containing protein</fullName>
    </recommendedName>
</protein>
<dbReference type="Pfam" id="PF22778">
    <property type="entry name" value="VCPO_2nd"/>
    <property type="match status" value="1"/>
</dbReference>
<dbReference type="InterPro" id="IPR055161">
    <property type="entry name" value="NapH1-like_2nd"/>
</dbReference>
<dbReference type="EMBL" id="HBGO01023613">
    <property type="protein sequence ID" value="CAD9346513.1"/>
    <property type="molecule type" value="Transcribed_RNA"/>
</dbReference>
<reference evidence="3" key="1">
    <citation type="submission" date="2021-01" db="EMBL/GenBank/DDBJ databases">
        <authorList>
            <person name="Corre E."/>
            <person name="Pelletier E."/>
            <person name="Niang G."/>
            <person name="Scheremetjew M."/>
            <person name="Finn R."/>
            <person name="Kale V."/>
            <person name="Holt S."/>
            <person name="Cochrane G."/>
            <person name="Meng A."/>
            <person name="Brown T."/>
            <person name="Cohen L."/>
        </authorList>
    </citation>
    <scope>NUCLEOTIDE SEQUENCE</scope>
    <source>
        <strain evidence="3">Grunow 1884</strain>
    </source>
</reference>
<feature type="signal peptide" evidence="1">
    <location>
        <begin position="1"/>
        <end position="16"/>
    </location>
</feature>
<evidence type="ECO:0000259" key="2">
    <source>
        <dbReference type="Pfam" id="PF22778"/>
    </source>
</evidence>
<dbReference type="InterPro" id="IPR016119">
    <property type="entry name" value="Br/Cl_peroxidase_C"/>
</dbReference>
<feature type="chain" id="PRO_5030506085" description="Vanadium-dependent haloperoxidase NapH1-like second helical-bundle domain-containing protein" evidence="1">
    <location>
        <begin position="17"/>
        <end position="527"/>
    </location>
</feature>
<dbReference type="AlphaFoldDB" id="A0A7S1ZRM1"/>
<evidence type="ECO:0000313" key="3">
    <source>
        <dbReference type="EMBL" id="CAD9346513.1"/>
    </source>
</evidence>
<dbReference type="InterPro" id="IPR052559">
    <property type="entry name" value="V-haloperoxidase"/>
</dbReference>
<dbReference type="SUPFAM" id="SSF48317">
    <property type="entry name" value="Acid phosphatase/Vanadium-dependent haloperoxidase"/>
    <property type="match status" value="1"/>
</dbReference>
<proteinExistence type="predicted"/>
<accession>A0A7S1ZRM1</accession>
<sequence>MKFSALALLFPLAANACPANTEPYYYPYELVRPPNFWIEGVVPILHGNTIQGYETPIAVFQTMIVDQLMWECVAAYDDEAVSVIDFERPPFVGPENHHDSEARALCMVHAINKVLDGGLVPDAAPMWVDYVDSLCLDSTVPSDDDALAAVQDDGMDTPYAIGHNIGRYFLDKMRNSGWNFDGSLNKFGEECTGVCPIYGDNGPKPYVPVVSPFEVKKPKKKKHRKRYQPLIEDNEKGFVFAQAHVTPHIGYNVELEIVREPIFCANEFSDAVVRGLDDPKYDYKEEAEEAIEQVRLTGESDVRKIAVEFFDNKINLAGGLIMRLRSDFLLSLEEQLMYHVGYTTIEHDSVVLAWREKVEHDLIRPTTVVQRMGDKTINSYRGPFMGTGDMSARDWHPYIRTMPHAEYPSGSACLCTAVAEYVDAYMADQHGNNTYPTIWEFAAGSSETEPGVVPAKALTLSFATMTELRDMCGKSRLWGGMHFTKSVQDSYQLCKGLGAKAYNDWARQLLPNNDLDSLFDDAEKFAK</sequence>
<dbReference type="Gene3D" id="1.10.606.10">
    <property type="entry name" value="Vanadium-containing Chloroperoxidase, domain 2"/>
    <property type="match status" value="1"/>
</dbReference>
<dbReference type="GO" id="GO:0004601">
    <property type="term" value="F:peroxidase activity"/>
    <property type="evidence" value="ECO:0007669"/>
    <property type="project" value="InterPro"/>
</dbReference>
<organism evidence="3">
    <name type="scientific">Trieres chinensis</name>
    <name type="common">Marine centric diatom</name>
    <name type="synonym">Odontella sinensis</name>
    <dbReference type="NCBI Taxonomy" id="1514140"/>
    <lineage>
        <taxon>Eukaryota</taxon>
        <taxon>Sar</taxon>
        <taxon>Stramenopiles</taxon>
        <taxon>Ochrophyta</taxon>
        <taxon>Bacillariophyta</taxon>
        <taxon>Mediophyceae</taxon>
        <taxon>Biddulphiophycidae</taxon>
        <taxon>Eupodiscales</taxon>
        <taxon>Parodontellaceae</taxon>
        <taxon>Trieres</taxon>
    </lineage>
</organism>
<dbReference type="PANTHER" id="PTHR34599:SF2">
    <property type="entry name" value="TRAF-TYPE DOMAIN-CONTAINING PROTEIN"/>
    <property type="match status" value="1"/>
</dbReference>